<keyword evidence="2" id="KW-1185">Reference proteome</keyword>
<evidence type="ECO:0000313" key="2">
    <source>
        <dbReference type="Proteomes" id="UP001060215"/>
    </source>
</evidence>
<accession>A0ACC0HRD4</accession>
<organism evidence="1 2">
    <name type="scientific">Camellia lanceoleosa</name>
    <dbReference type="NCBI Taxonomy" id="1840588"/>
    <lineage>
        <taxon>Eukaryota</taxon>
        <taxon>Viridiplantae</taxon>
        <taxon>Streptophyta</taxon>
        <taxon>Embryophyta</taxon>
        <taxon>Tracheophyta</taxon>
        <taxon>Spermatophyta</taxon>
        <taxon>Magnoliopsida</taxon>
        <taxon>eudicotyledons</taxon>
        <taxon>Gunneridae</taxon>
        <taxon>Pentapetalae</taxon>
        <taxon>asterids</taxon>
        <taxon>Ericales</taxon>
        <taxon>Theaceae</taxon>
        <taxon>Camellia</taxon>
    </lineage>
</organism>
<evidence type="ECO:0000313" key="1">
    <source>
        <dbReference type="EMBL" id="KAI8016008.1"/>
    </source>
</evidence>
<sequence length="111" mass="12274">MVNGDQVNEVHRDNKKLKRLALLAGDTTDESAISVRVFDVILRCFAMMAECLFGIHSSSIIDTSVVWQSLCGHASPVESVTFDLTEVLVLVRACAGVIKLWDLEEKKRLGL</sequence>
<name>A0ACC0HRD4_9ERIC</name>
<dbReference type="Proteomes" id="UP001060215">
    <property type="component" value="Chromosome 4"/>
</dbReference>
<gene>
    <name evidence="1" type="ORF">LOK49_LG05G02637</name>
</gene>
<comment type="caution">
    <text evidence="1">The sequence shown here is derived from an EMBL/GenBank/DDBJ whole genome shotgun (WGS) entry which is preliminary data.</text>
</comment>
<dbReference type="EMBL" id="CM045761">
    <property type="protein sequence ID" value="KAI8016008.1"/>
    <property type="molecule type" value="Genomic_DNA"/>
</dbReference>
<reference evidence="1 2" key="1">
    <citation type="journal article" date="2022" name="Plant J.">
        <title>Chromosome-level genome of Camellia lanceoleosa provides a valuable resource for understanding genome evolution and self-incompatibility.</title>
        <authorList>
            <person name="Gong W."/>
            <person name="Xiao S."/>
            <person name="Wang L."/>
            <person name="Liao Z."/>
            <person name="Chang Y."/>
            <person name="Mo W."/>
            <person name="Hu G."/>
            <person name="Li W."/>
            <person name="Zhao G."/>
            <person name="Zhu H."/>
            <person name="Hu X."/>
            <person name="Ji K."/>
            <person name="Xiang X."/>
            <person name="Song Q."/>
            <person name="Yuan D."/>
            <person name="Jin S."/>
            <person name="Zhang L."/>
        </authorList>
    </citation>
    <scope>NUCLEOTIDE SEQUENCE [LARGE SCALE GENOMIC DNA]</scope>
    <source>
        <strain evidence="1">SQ_2022a</strain>
    </source>
</reference>
<proteinExistence type="predicted"/>
<protein>
    <submittedName>
        <fullName evidence="1">Uncharacterized protein</fullName>
    </submittedName>
</protein>